<feature type="compositionally biased region" description="Low complexity" evidence="1">
    <location>
        <begin position="460"/>
        <end position="477"/>
    </location>
</feature>
<dbReference type="FunCoup" id="D3BHR4">
    <property type="interactions" value="421"/>
</dbReference>
<feature type="compositionally biased region" description="Acidic residues" evidence="1">
    <location>
        <begin position="607"/>
        <end position="633"/>
    </location>
</feature>
<sequence>MKDTSNSIDSNNNSKDDNNINSIDNNDNNKNIDKNNKNENEMNIDLKTESSSNNSNNSNDDDSNNNNNNKNQNKQQTTVSSTTPVLNTTSLTSSQLINSSSSIGNTPSLHGGSGVLFILKDSEIVRLFSQVPKETIVNCIKSVSQMYHLTIDETIEKVPKLKLLHVVNECIGFTGIDDFTGCLQPSIYPALLSLLGSPEVLVNHAFLRVDPAAADEHRLSFYQLLSSHIKRRGINWLLDNSDDSMKLQYCQSLKLDYTEPATTATTTTTTTTNTTTTATATTITISNKIKDEIIMRGTESFLKNVKAPVVRAVAEGLKINKVGSKELIIDKILETIFNFRQLNSAEKEDSDDGSPLELSIISLSPHSTPETMIEDQEEESTPSPPPTTTAPVTPVTPSTPSSSSSTTTTNTTTTSTPNRRASTAAAIAAANNFTGTTKVKIPLKNFSTTITTAAAAAAAAASSSSSSSSSATSTTSSPIKLTKYQQQQQKLQQQQQQQQQQEKQQKQQSIKEKKIVEEDARPELNAFGRVKRKQKLNMKYFNSDDEQVNVEHEEKPVLPSRTAMKEMTPSKKSTPVVESSSDEEENVDAEESDDENSDNDEKSSDNSDNEEESGAENNEDQEDSDDEESDEGVEQQAKPKRKRKPTESTMNPLSLIVKGISREQLHTLFHAPDLKAYCKLNSLRSTGSKRDIMRRILLFLKRGTNTNKQKNKVVPSPTPSSASDGTTTTTTTQTTTTPQKSRREKKKKRRRAY</sequence>
<feature type="region of interest" description="Disordered" evidence="1">
    <location>
        <begin position="1"/>
        <end position="82"/>
    </location>
</feature>
<dbReference type="AlphaFoldDB" id="D3BHR4"/>
<feature type="compositionally biased region" description="Low complexity" evidence="1">
    <location>
        <begin position="485"/>
        <end position="502"/>
    </location>
</feature>
<proteinExistence type="predicted"/>
<dbReference type="EMBL" id="ADBJ01000037">
    <property type="protein sequence ID" value="EFA78814.1"/>
    <property type="molecule type" value="Genomic_DNA"/>
</dbReference>
<evidence type="ECO:0000256" key="1">
    <source>
        <dbReference type="SAM" id="MobiDB-lite"/>
    </source>
</evidence>
<dbReference type="PANTHER" id="PTHR13491:SF4">
    <property type="entry name" value="MEDIATOR OF RNA POLYMERASE II TRANSCRIPTION SUBUNIT 19-RELATED"/>
    <property type="match status" value="1"/>
</dbReference>
<feature type="compositionally biased region" description="Basic residues" evidence="1">
    <location>
        <begin position="740"/>
        <end position="753"/>
    </location>
</feature>
<organism evidence="2 3">
    <name type="scientific">Heterostelium pallidum (strain ATCC 26659 / Pp 5 / PN500)</name>
    <name type="common">Cellular slime mold</name>
    <name type="synonym">Polysphondylium pallidum</name>
    <dbReference type="NCBI Taxonomy" id="670386"/>
    <lineage>
        <taxon>Eukaryota</taxon>
        <taxon>Amoebozoa</taxon>
        <taxon>Evosea</taxon>
        <taxon>Eumycetozoa</taxon>
        <taxon>Dictyostelia</taxon>
        <taxon>Acytosteliales</taxon>
        <taxon>Acytosteliaceae</taxon>
        <taxon>Heterostelium</taxon>
    </lineage>
</organism>
<protein>
    <submittedName>
        <fullName evidence="2">Uncharacterized protein</fullName>
    </submittedName>
</protein>
<dbReference type="OMA" id="HECICFT"/>
<feature type="region of interest" description="Disordered" evidence="1">
    <location>
        <begin position="460"/>
        <end position="655"/>
    </location>
</feature>
<reference evidence="2 3" key="1">
    <citation type="journal article" date="2011" name="Genome Res.">
        <title>Phylogeny-wide analysis of social amoeba genomes highlights ancient origins for complex intercellular communication.</title>
        <authorList>
            <person name="Heidel A.J."/>
            <person name="Lawal H.M."/>
            <person name="Felder M."/>
            <person name="Schilde C."/>
            <person name="Helps N.R."/>
            <person name="Tunggal B."/>
            <person name="Rivero F."/>
            <person name="John U."/>
            <person name="Schleicher M."/>
            <person name="Eichinger L."/>
            <person name="Platzer M."/>
            <person name="Noegel A.A."/>
            <person name="Schaap P."/>
            <person name="Gloeckner G."/>
        </authorList>
    </citation>
    <scope>NUCLEOTIDE SEQUENCE [LARGE SCALE GENOMIC DNA]</scope>
    <source>
        <strain evidence="3">ATCC 26659 / Pp 5 / PN500</strain>
    </source>
</reference>
<dbReference type="Proteomes" id="UP000001396">
    <property type="component" value="Unassembled WGS sequence"/>
</dbReference>
<dbReference type="STRING" id="670386.D3BHR4"/>
<gene>
    <name evidence="2" type="ORF">PPL_08278</name>
</gene>
<evidence type="ECO:0000313" key="3">
    <source>
        <dbReference type="Proteomes" id="UP000001396"/>
    </source>
</evidence>
<feature type="region of interest" description="Disordered" evidence="1">
    <location>
        <begin position="706"/>
        <end position="753"/>
    </location>
</feature>
<dbReference type="RefSeq" id="XP_020430938.1">
    <property type="nucleotide sequence ID" value="XM_020579099.1"/>
</dbReference>
<name>D3BHR4_HETP5</name>
<keyword evidence="3" id="KW-1185">Reference proteome</keyword>
<evidence type="ECO:0000313" key="2">
    <source>
        <dbReference type="EMBL" id="EFA78814.1"/>
    </source>
</evidence>
<feature type="compositionally biased region" description="Basic and acidic residues" evidence="1">
    <location>
        <begin position="503"/>
        <end position="522"/>
    </location>
</feature>
<feature type="compositionally biased region" description="Low complexity" evidence="1">
    <location>
        <begin position="49"/>
        <end position="76"/>
    </location>
</feature>
<accession>D3BHR4</accession>
<comment type="caution">
    <text evidence="2">The sequence shown here is derived from an EMBL/GenBank/DDBJ whole genome shotgun (WGS) entry which is preliminary data.</text>
</comment>
<feature type="compositionally biased region" description="Low complexity" evidence="1">
    <location>
        <begin position="355"/>
        <end position="367"/>
    </location>
</feature>
<feature type="compositionally biased region" description="Basic and acidic residues" evidence="1">
    <location>
        <begin position="30"/>
        <end position="48"/>
    </location>
</feature>
<dbReference type="InterPro" id="IPR039715">
    <property type="entry name" value="ZCCHC10"/>
</dbReference>
<dbReference type="InParanoid" id="D3BHR4"/>
<feature type="compositionally biased region" description="Low complexity" evidence="1">
    <location>
        <begin position="389"/>
        <end position="420"/>
    </location>
</feature>
<dbReference type="PANTHER" id="PTHR13491">
    <property type="entry name" value="ZCCHC10 PROTEIN"/>
    <property type="match status" value="1"/>
</dbReference>
<feature type="compositionally biased region" description="Acidic residues" evidence="1">
    <location>
        <begin position="580"/>
        <end position="598"/>
    </location>
</feature>
<feature type="compositionally biased region" description="Low complexity" evidence="1">
    <location>
        <begin position="1"/>
        <end position="29"/>
    </location>
</feature>
<feature type="region of interest" description="Disordered" evidence="1">
    <location>
        <begin position="345"/>
        <end position="420"/>
    </location>
</feature>
<feature type="compositionally biased region" description="Low complexity" evidence="1">
    <location>
        <begin position="719"/>
        <end position="738"/>
    </location>
</feature>
<dbReference type="GeneID" id="31363758"/>